<dbReference type="InterPro" id="IPR017850">
    <property type="entry name" value="Alkaline_phosphatase_core_sf"/>
</dbReference>
<dbReference type="SUPFAM" id="SSF53649">
    <property type="entry name" value="Alkaline phosphatase-like"/>
    <property type="match status" value="1"/>
</dbReference>
<proteinExistence type="inferred from homology"/>
<comment type="similarity">
    <text evidence="2">Belongs to the sulfatase family.</text>
</comment>
<evidence type="ECO:0000313" key="10">
    <source>
        <dbReference type="EMBL" id="SBW02904.1"/>
    </source>
</evidence>
<dbReference type="PANTHER" id="PTHR42693:SF42">
    <property type="entry name" value="ARYLSULFATASE G"/>
    <property type="match status" value="1"/>
</dbReference>
<comment type="cofactor">
    <cofactor evidence="1">
        <name>Ca(2+)</name>
        <dbReference type="ChEBI" id="CHEBI:29108"/>
    </cofactor>
</comment>
<keyword evidence="6" id="KW-0106">Calcium</keyword>
<evidence type="ECO:0000256" key="8">
    <source>
        <dbReference type="SAM" id="SignalP"/>
    </source>
</evidence>
<organism evidence="10">
    <name type="scientific">uncultured delta proteobacterium</name>
    <dbReference type="NCBI Taxonomy" id="34034"/>
    <lineage>
        <taxon>Bacteria</taxon>
        <taxon>Deltaproteobacteria</taxon>
        <taxon>environmental samples</taxon>
    </lineage>
</organism>
<accession>A0A212JTX3</accession>
<sequence length="535" mass="59368">MESVKHALRCGKVAAVGAVLAAGLLFSPADAAAAEAQESKAKKPNIIVIMTDDVGYGDLGCYGGGVMRGAPTPNLDRMAKEGMRFADYYGQASSTAGRASFVTGRIPIRTSLSSVLAPGDPNGIKKETPTIAQALKGLGYKTVQLGKWHLGDKEENFPTAVGFDEMYHMTPYYAGVYAYENAELHPNFPRNDPKFMKEWRELAVLSEFEGKAGEKPKVVTEDFNYQNLKTGDDNMRAKAVEWIKQNAKGDQPFFMYLNFLKVHNPNNPVDRWKGKAPGGMPYQDALMEMDDNSGQIIQAVRDLKIDKDTLIIWTTDNGAWLDAWPDAGYTPFRGMKGTPFEGGFRVPAIAWWPGHIPAGSVATDMMSHMDWWPTLVKVAGGTPPPYKWKDNNGKPIIFDGIDNSEMLLGKGPGKRDFFAYFNDQKFGAIRYTNLKMVFTAKDTWLGPELEINPPAIYDLWQDPGENYDLIFNGAAPTRGEFKTSPGRYAGQDNGWMAIKMNPPLISFLEEFKEFPNTPYKPWGMGLTKVIPAEFK</sequence>
<feature type="modified residue" description="3-oxoalanine (Ser)" evidence="7">
    <location>
        <position position="94"/>
    </location>
</feature>
<protein>
    <submittedName>
        <fullName evidence="10">Sulfatase</fullName>
    </submittedName>
</protein>
<keyword evidence="3" id="KW-0479">Metal-binding</keyword>
<dbReference type="InterPro" id="IPR000917">
    <property type="entry name" value="Sulfatase_N"/>
</dbReference>
<feature type="domain" description="Sulfatase N-terminal" evidence="9">
    <location>
        <begin position="44"/>
        <end position="380"/>
    </location>
</feature>
<keyword evidence="4 8" id="KW-0732">Signal</keyword>
<dbReference type="CDD" id="cd16142">
    <property type="entry name" value="ARS_like"/>
    <property type="match status" value="1"/>
</dbReference>
<feature type="chain" id="PRO_5012239531" evidence="8">
    <location>
        <begin position="32"/>
        <end position="535"/>
    </location>
</feature>
<keyword evidence="5" id="KW-0378">Hydrolase</keyword>
<evidence type="ECO:0000256" key="4">
    <source>
        <dbReference type="ARBA" id="ARBA00022729"/>
    </source>
</evidence>
<dbReference type="Gene3D" id="3.30.1120.10">
    <property type="match status" value="1"/>
</dbReference>
<comment type="PTM">
    <text evidence="7">The conversion to 3-oxoalanine (also known as C-formylglycine, FGly), of a serine or cysteine residue in prokaryotes and of a cysteine residue in eukaryotes, is critical for catalytic activity.</text>
</comment>
<dbReference type="AlphaFoldDB" id="A0A212JTX3"/>
<dbReference type="Pfam" id="PF00884">
    <property type="entry name" value="Sulfatase"/>
    <property type="match status" value="1"/>
</dbReference>
<evidence type="ECO:0000256" key="5">
    <source>
        <dbReference type="ARBA" id="ARBA00022801"/>
    </source>
</evidence>
<dbReference type="Gene3D" id="3.40.720.10">
    <property type="entry name" value="Alkaline Phosphatase, subunit A"/>
    <property type="match status" value="1"/>
</dbReference>
<feature type="signal peptide" evidence="8">
    <location>
        <begin position="1"/>
        <end position="31"/>
    </location>
</feature>
<dbReference type="PANTHER" id="PTHR42693">
    <property type="entry name" value="ARYLSULFATASE FAMILY MEMBER"/>
    <property type="match status" value="1"/>
</dbReference>
<evidence type="ECO:0000256" key="3">
    <source>
        <dbReference type="ARBA" id="ARBA00022723"/>
    </source>
</evidence>
<evidence type="ECO:0000256" key="2">
    <source>
        <dbReference type="ARBA" id="ARBA00008779"/>
    </source>
</evidence>
<dbReference type="GO" id="GO:0004065">
    <property type="term" value="F:arylsulfatase activity"/>
    <property type="evidence" value="ECO:0007669"/>
    <property type="project" value="TreeGrafter"/>
</dbReference>
<gene>
    <name evidence="10" type="ORF">KL86DPRO_20053</name>
</gene>
<evidence type="ECO:0000259" key="9">
    <source>
        <dbReference type="Pfam" id="PF00884"/>
    </source>
</evidence>
<name>A0A212JTX3_9DELT</name>
<evidence type="ECO:0000256" key="1">
    <source>
        <dbReference type="ARBA" id="ARBA00001913"/>
    </source>
</evidence>
<evidence type="ECO:0000256" key="7">
    <source>
        <dbReference type="PIRSR" id="PIRSR600917-52"/>
    </source>
</evidence>
<dbReference type="EMBL" id="FLUQ01000002">
    <property type="protein sequence ID" value="SBW02904.1"/>
    <property type="molecule type" value="Genomic_DNA"/>
</dbReference>
<dbReference type="InterPro" id="IPR050738">
    <property type="entry name" value="Sulfatase"/>
</dbReference>
<evidence type="ECO:0000256" key="6">
    <source>
        <dbReference type="ARBA" id="ARBA00022837"/>
    </source>
</evidence>
<dbReference type="GO" id="GO:0046872">
    <property type="term" value="F:metal ion binding"/>
    <property type="evidence" value="ECO:0007669"/>
    <property type="project" value="UniProtKB-KW"/>
</dbReference>
<reference evidence="10" key="1">
    <citation type="submission" date="2016-04" db="EMBL/GenBank/DDBJ databases">
        <authorList>
            <person name="Evans L.H."/>
            <person name="Alamgir A."/>
            <person name="Owens N."/>
            <person name="Weber N.D."/>
            <person name="Virtaneva K."/>
            <person name="Barbian K."/>
            <person name="Babar A."/>
            <person name="Rosenke K."/>
        </authorList>
    </citation>
    <scope>NUCLEOTIDE SEQUENCE</scope>
    <source>
        <strain evidence="10">86</strain>
    </source>
</reference>